<dbReference type="InterPro" id="IPR046349">
    <property type="entry name" value="C1-like_sf"/>
</dbReference>
<comment type="caution">
    <text evidence="8">The sequence shown here is derived from an EMBL/GenBank/DDBJ whole genome shotgun (WGS) entry which is preliminary data.</text>
</comment>
<dbReference type="GO" id="GO:0007165">
    <property type="term" value="P:signal transduction"/>
    <property type="evidence" value="ECO:0007669"/>
    <property type="project" value="InterPro"/>
</dbReference>
<evidence type="ECO:0000256" key="2">
    <source>
        <dbReference type="ARBA" id="ARBA00022723"/>
    </source>
</evidence>
<dbReference type="InterPro" id="IPR000198">
    <property type="entry name" value="RhoGAP_dom"/>
</dbReference>
<dbReference type="AlphaFoldDB" id="A0A9Q0MKS1"/>
<evidence type="ECO:0000259" key="5">
    <source>
        <dbReference type="PROSITE" id="PS50001"/>
    </source>
</evidence>
<keyword evidence="2" id="KW-0479">Metal-binding</keyword>
<dbReference type="PROSITE" id="PS50081">
    <property type="entry name" value="ZF_DAG_PE_2"/>
    <property type="match status" value="1"/>
</dbReference>
<dbReference type="PRINTS" id="PR00008">
    <property type="entry name" value="DAGPEDOMAIN"/>
</dbReference>
<dbReference type="SUPFAM" id="SSF48350">
    <property type="entry name" value="GTPase activation domain, GAP"/>
    <property type="match status" value="1"/>
</dbReference>
<dbReference type="Gene3D" id="3.30.60.20">
    <property type="match status" value="1"/>
</dbReference>
<evidence type="ECO:0000256" key="3">
    <source>
        <dbReference type="ARBA" id="ARBA00022833"/>
    </source>
</evidence>
<dbReference type="Pfam" id="PF00017">
    <property type="entry name" value="SH2"/>
    <property type="match status" value="1"/>
</dbReference>
<sequence length="475" mass="53561">MILGCKEPNSPVHKLWKPELYKIQLEAPTPKPVTKKSNSSTSIGATESNLCNAPYGRSYWGIMDHLSSEKILHETVDGSYLVRKSPGATDFFTLSLRFAGQTKHYKIYYKPDSGHYLKEDFKRFETIHDLVADGLVSFYMQKHAGPVIQAIMTQSRNCYQQSPYMTLNRRKLRALSNDLRKSLKYENAEKTENICTSSGNDDSNIIPLTAQDENDVLPIIYEKSHNFKLHTFKGLNWCELCANFLWGFTAQGVKCEDCGFVAHSKCSELVPAKCLPDLKRIRGVFGVDLTTLSAAHQCSIPFVIKHCVEEVELRGMLQEGIYRVSGFADEIDALKLALDRDGEKADMSESAFSNINVVAGTLKMYLRLLPVPLVTFQAYPSFINSTRFNSVGEQVIAMRDAVKQLPQAHFNCLKYMIEHLNRVAAHKTINKMSEHNLATVFAPTLIAIPRHLTDLSQEIFMLSSLISHCQAVFMN</sequence>
<evidence type="ECO:0000313" key="9">
    <source>
        <dbReference type="Proteomes" id="UP001151699"/>
    </source>
</evidence>
<dbReference type="SUPFAM" id="SSF57889">
    <property type="entry name" value="Cysteine-rich domain"/>
    <property type="match status" value="1"/>
</dbReference>
<dbReference type="Proteomes" id="UP001151699">
    <property type="component" value="Unassembled WGS sequence"/>
</dbReference>
<dbReference type="SMART" id="SM00252">
    <property type="entry name" value="SH2"/>
    <property type="match status" value="1"/>
</dbReference>
<keyword evidence="1" id="KW-0343">GTPase activation</keyword>
<protein>
    <submittedName>
        <fullName evidence="8">N-chimaerin</fullName>
    </submittedName>
</protein>
<dbReference type="InterPro" id="IPR008936">
    <property type="entry name" value="Rho_GTPase_activation_prot"/>
</dbReference>
<dbReference type="PANTHER" id="PTHR46075:SF2">
    <property type="entry name" value="RHO GTPASE ACTIVATING PROTEIN AT 5A, ISOFORM A"/>
    <property type="match status" value="1"/>
</dbReference>
<proteinExistence type="predicted"/>
<reference evidence="8" key="1">
    <citation type="submission" date="2022-07" db="EMBL/GenBank/DDBJ databases">
        <authorList>
            <person name="Trinca V."/>
            <person name="Uliana J.V.C."/>
            <person name="Torres T.T."/>
            <person name="Ward R.J."/>
            <person name="Monesi N."/>
        </authorList>
    </citation>
    <scope>NUCLEOTIDE SEQUENCE</scope>
    <source>
        <strain evidence="8">HSMRA1968</strain>
        <tissue evidence="8">Whole embryos</tissue>
    </source>
</reference>
<dbReference type="Pfam" id="PF00620">
    <property type="entry name" value="RhoGAP"/>
    <property type="match status" value="1"/>
</dbReference>
<dbReference type="InterPro" id="IPR020454">
    <property type="entry name" value="DAG/PE-bd"/>
</dbReference>
<dbReference type="SMART" id="SM00324">
    <property type="entry name" value="RhoGAP"/>
    <property type="match status" value="1"/>
</dbReference>
<keyword evidence="3" id="KW-0862">Zinc</keyword>
<dbReference type="InterPro" id="IPR036860">
    <property type="entry name" value="SH2_dom_sf"/>
</dbReference>
<gene>
    <name evidence="8" type="primary">Chn1</name>
    <name evidence="8" type="ORF">Bhyg_15634</name>
</gene>
<dbReference type="Gene3D" id="1.10.555.10">
    <property type="entry name" value="Rho GTPase activation protein"/>
    <property type="match status" value="1"/>
</dbReference>
<dbReference type="SMART" id="SM00109">
    <property type="entry name" value="C1"/>
    <property type="match status" value="1"/>
</dbReference>
<organism evidence="8 9">
    <name type="scientific">Pseudolycoriella hygida</name>
    <dbReference type="NCBI Taxonomy" id="35572"/>
    <lineage>
        <taxon>Eukaryota</taxon>
        <taxon>Metazoa</taxon>
        <taxon>Ecdysozoa</taxon>
        <taxon>Arthropoda</taxon>
        <taxon>Hexapoda</taxon>
        <taxon>Insecta</taxon>
        <taxon>Pterygota</taxon>
        <taxon>Neoptera</taxon>
        <taxon>Endopterygota</taxon>
        <taxon>Diptera</taxon>
        <taxon>Nematocera</taxon>
        <taxon>Sciaroidea</taxon>
        <taxon>Sciaridae</taxon>
        <taxon>Pseudolycoriella</taxon>
    </lineage>
</organism>
<dbReference type="PANTHER" id="PTHR46075">
    <property type="entry name" value="CHIMERIN FAMILY MEMBER"/>
    <property type="match status" value="1"/>
</dbReference>
<dbReference type="CDD" id="cd20806">
    <property type="entry name" value="C1_CHN"/>
    <property type="match status" value="1"/>
</dbReference>
<evidence type="ECO:0000313" key="8">
    <source>
        <dbReference type="EMBL" id="KAJ6633323.1"/>
    </source>
</evidence>
<evidence type="ECO:0000256" key="1">
    <source>
        <dbReference type="ARBA" id="ARBA00022468"/>
    </source>
</evidence>
<dbReference type="InterPro" id="IPR000980">
    <property type="entry name" value="SH2"/>
</dbReference>
<dbReference type="EMBL" id="WJQU01002112">
    <property type="protein sequence ID" value="KAJ6633323.1"/>
    <property type="molecule type" value="Genomic_DNA"/>
</dbReference>
<feature type="domain" description="Rho-GAP" evidence="7">
    <location>
        <begin position="287"/>
        <end position="473"/>
    </location>
</feature>
<accession>A0A9Q0MKS1</accession>
<keyword evidence="9" id="KW-1185">Reference proteome</keyword>
<dbReference type="InterPro" id="IPR002219">
    <property type="entry name" value="PKC_DAG/PE"/>
</dbReference>
<dbReference type="Pfam" id="PF00130">
    <property type="entry name" value="C1_1"/>
    <property type="match status" value="1"/>
</dbReference>
<dbReference type="FunFam" id="1.10.555.10:FF:000039">
    <property type="entry name" value="N-chimaerin isoform X5"/>
    <property type="match status" value="1"/>
</dbReference>
<dbReference type="InterPro" id="IPR051854">
    <property type="entry name" value="Rho-type_GAP"/>
</dbReference>
<evidence type="ECO:0000259" key="7">
    <source>
        <dbReference type="PROSITE" id="PS50238"/>
    </source>
</evidence>
<dbReference type="GO" id="GO:0046872">
    <property type="term" value="F:metal ion binding"/>
    <property type="evidence" value="ECO:0007669"/>
    <property type="project" value="UniProtKB-KW"/>
</dbReference>
<feature type="domain" description="SH2" evidence="5">
    <location>
        <begin position="58"/>
        <end position="131"/>
    </location>
</feature>
<dbReference type="FunFam" id="3.30.60.20:FF:000025">
    <property type="entry name" value="Chimaerin"/>
    <property type="match status" value="1"/>
</dbReference>
<dbReference type="PROSITE" id="PS00479">
    <property type="entry name" value="ZF_DAG_PE_1"/>
    <property type="match status" value="1"/>
</dbReference>
<dbReference type="PROSITE" id="PS50238">
    <property type="entry name" value="RHOGAP"/>
    <property type="match status" value="1"/>
</dbReference>
<name>A0A9Q0MKS1_9DIPT</name>
<evidence type="ECO:0000256" key="4">
    <source>
        <dbReference type="PROSITE-ProRule" id="PRU00191"/>
    </source>
</evidence>
<dbReference type="GO" id="GO:0005096">
    <property type="term" value="F:GTPase activator activity"/>
    <property type="evidence" value="ECO:0007669"/>
    <property type="project" value="UniProtKB-KW"/>
</dbReference>
<evidence type="ECO:0000259" key="6">
    <source>
        <dbReference type="PROSITE" id="PS50081"/>
    </source>
</evidence>
<dbReference type="PROSITE" id="PS50001">
    <property type="entry name" value="SH2"/>
    <property type="match status" value="1"/>
</dbReference>
<dbReference type="Gene3D" id="3.30.505.10">
    <property type="entry name" value="SH2 domain"/>
    <property type="match status" value="1"/>
</dbReference>
<feature type="domain" description="Phorbol-ester/DAG-type" evidence="6">
    <location>
        <begin position="224"/>
        <end position="274"/>
    </location>
</feature>
<keyword evidence="4" id="KW-0727">SH2 domain</keyword>
<dbReference type="OrthoDB" id="3196451at2759"/>
<dbReference type="SUPFAM" id="SSF55550">
    <property type="entry name" value="SH2 domain"/>
    <property type="match status" value="1"/>
</dbReference>